<proteinExistence type="inferred from homology"/>
<dbReference type="GO" id="GO:0046872">
    <property type="term" value="F:metal ion binding"/>
    <property type="evidence" value="ECO:0007669"/>
    <property type="project" value="UniProtKB-KW"/>
</dbReference>
<dbReference type="PANTHER" id="PTHR23131">
    <property type="entry name" value="ENDORIBONUCLEASE LACTB2"/>
    <property type="match status" value="1"/>
</dbReference>
<dbReference type="FunFam" id="3.60.15.10:FF:000041">
    <property type="entry name" value="Metallo-beta-lactamase domain protein"/>
    <property type="match status" value="1"/>
</dbReference>
<dbReference type="InterPro" id="IPR001279">
    <property type="entry name" value="Metallo-B-lactamas"/>
</dbReference>
<accession>A0A9P6YCY4</accession>
<evidence type="ECO:0000256" key="4">
    <source>
        <dbReference type="ARBA" id="ARBA00022833"/>
    </source>
</evidence>
<evidence type="ECO:0000256" key="1">
    <source>
        <dbReference type="ARBA" id="ARBA00007749"/>
    </source>
</evidence>
<sequence>MSIFESKPRNDLPFLPDFCQLSDRVWRVMGLNPGQFTLQGTNTYLIGSGPRKVLIDCGDGQPGYIPLLAESLSKLGAYISDIFISHCHKDHWGGLDKLMASPINQREIKVHKFPLLVENPLQKHFGLFPDSIAVDKLCDNQIFQIDDTTHLHILYTPGHAKDHCSFYLPEENAVFTADCVLGHGTVAFEDLSEYIESLYRIHRLKPARLYPGHGEIVENAIERVEQYISIRLAKERQIIDLMKNGSSWTPIELVENMSGVSKGLSEDVMAVLVRTVGIHLVKLYHDGKAEMVDKESFQARTGIDPYNPLNAFSIVNQKWKLIAGSKL</sequence>
<dbReference type="OrthoDB" id="17458at2759"/>
<dbReference type="Proteomes" id="UP000717996">
    <property type="component" value="Unassembled WGS sequence"/>
</dbReference>
<dbReference type="InterPro" id="IPR036388">
    <property type="entry name" value="WH-like_DNA-bd_sf"/>
</dbReference>
<dbReference type="EMBL" id="JAANIT010000688">
    <property type="protein sequence ID" value="KAG1545292.1"/>
    <property type="molecule type" value="Genomic_DNA"/>
</dbReference>
<evidence type="ECO:0000313" key="6">
    <source>
        <dbReference type="EMBL" id="KAG1545292.1"/>
    </source>
</evidence>
<dbReference type="GO" id="GO:0044550">
    <property type="term" value="P:secondary metabolite biosynthetic process"/>
    <property type="evidence" value="ECO:0007669"/>
    <property type="project" value="UniProtKB-ARBA"/>
</dbReference>
<protein>
    <recommendedName>
        <fullName evidence="5">Metallo-beta-lactamase domain-containing protein</fullName>
    </recommendedName>
</protein>
<keyword evidence="2" id="KW-0479">Metal-binding</keyword>
<dbReference type="SUPFAM" id="SSF56281">
    <property type="entry name" value="Metallo-hydrolase/oxidoreductase"/>
    <property type="match status" value="1"/>
</dbReference>
<dbReference type="InterPro" id="IPR050662">
    <property type="entry name" value="Sec-metab_biosynth-thioest"/>
</dbReference>
<comment type="caution">
    <text evidence="6">The sequence shown here is derived from an EMBL/GenBank/DDBJ whole genome shotgun (WGS) entry which is preliminary data.</text>
</comment>
<evidence type="ECO:0000256" key="3">
    <source>
        <dbReference type="ARBA" id="ARBA00022801"/>
    </source>
</evidence>
<reference evidence="6" key="1">
    <citation type="journal article" date="2020" name="Microb. Genom.">
        <title>Genetic diversity of clinical and environmental Mucorales isolates obtained from an investigation of mucormycosis cases among solid organ transplant recipients.</title>
        <authorList>
            <person name="Nguyen M.H."/>
            <person name="Kaul D."/>
            <person name="Muto C."/>
            <person name="Cheng S.J."/>
            <person name="Richter R.A."/>
            <person name="Bruno V.M."/>
            <person name="Liu G."/>
            <person name="Beyhan S."/>
            <person name="Sundermann A.J."/>
            <person name="Mounaud S."/>
            <person name="Pasculle A.W."/>
            <person name="Nierman W.C."/>
            <person name="Driscoll E."/>
            <person name="Cumbie R."/>
            <person name="Clancy C.J."/>
            <person name="Dupont C.L."/>
        </authorList>
    </citation>
    <scope>NUCLEOTIDE SEQUENCE</scope>
    <source>
        <strain evidence="6">GL16</strain>
    </source>
</reference>
<dbReference type="AlphaFoldDB" id="A0A9P6YCY4"/>
<feature type="domain" description="Metallo-beta-lactamase" evidence="5">
    <location>
        <begin position="40"/>
        <end position="213"/>
    </location>
</feature>
<organism evidence="6 7">
    <name type="scientific">Rhizopus oryzae</name>
    <name type="common">Mucormycosis agent</name>
    <name type="synonym">Rhizopus arrhizus var. delemar</name>
    <dbReference type="NCBI Taxonomy" id="64495"/>
    <lineage>
        <taxon>Eukaryota</taxon>
        <taxon>Fungi</taxon>
        <taxon>Fungi incertae sedis</taxon>
        <taxon>Mucoromycota</taxon>
        <taxon>Mucoromycotina</taxon>
        <taxon>Mucoromycetes</taxon>
        <taxon>Mucorales</taxon>
        <taxon>Mucorineae</taxon>
        <taxon>Rhizopodaceae</taxon>
        <taxon>Rhizopus</taxon>
    </lineage>
</organism>
<dbReference type="InterPro" id="IPR047921">
    <property type="entry name" value="LACTB2-like_MBL-fold"/>
</dbReference>
<dbReference type="Gene3D" id="1.10.10.10">
    <property type="entry name" value="Winged helix-like DNA-binding domain superfamily/Winged helix DNA-binding domain"/>
    <property type="match status" value="1"/>
</dbReference>
<comment type="similarity">
    <text evidence="1">Belongs to the metallo-beta-lactamase superfamily.</text>
</comment>
<dbReference type="CDD" id="cd07722">
    <property type="entry name" value="LACTB2-like_MBL-fold"/>
    <property type="match status" value="1"/>
</dbReference>
<evidence type="ECO:0000256" key="2">
    <source>
        <dbReference type="ARBA" id="ARBA00022723"/>
    </source>
</evidence>
<dbReference type="InterPro" id="IPR036866">
    <property type="entry name" value="RibonucZ/Hydroxyglut_hydro"/>
</dbReference>
<evidence type="ECO:0000259" key="5">
    <source>
        <dbReference type="SMART" id="SM00849"/>
    </source>
</evidence>
<dbReference type="GO" id="GO:0016787">
    <property type="term" value="F:hydrolase activity"/>
    <property type="evidence" value="ECO:0007669"/>
    <property type="project" value="UniProtKB-KW"/>
</dbReference>
<dbReference type="Pfam" id="PF00753">
    <property type="entry name" value="Lactamase_B"/>
    <property type="match status" value="1"/>
</dbReference>
<dbReference type="PANTHER" id="PTHR23131:SF0">
    <property type="entry name" value="ENDORIBONUCLEASE LACTB2"/>
    <property type="match status" value="1"/>
</dbReference>
<keyword evidence="3" id="KW-0378">Hydrolase</keyword>
<keyword evidence="4" id="KW-0862">Zinc</keyword>
<name>A0A9P6YCY4_RHIOR</name>
<gene>
    <name evidence="6" type="ORF">G6F51_005553</name>
</gene>
<dbReference type="Gene3D" id="3.60.15.10">
    <property type="entry name" value="Ribonuclease Z/Hydroxyacylglutathione hydrolase-like"/>
    <property type="match status" value="1"/>
</dbReference>
<evidence type="ECO:0000313" key="7">
    <source>
        <dbReference type="Proteomes" id="UP000717996"/>
    </source>
</evidence>
<dbReference type="SMART" id="SM00849">
    <property type="entry name" value="Lactamase_B"/>
    <property type="match status" value="1"/>
</dbReference>